<comment type="subcellular location">
    <subcellularLocation>
        <location evidence="1">Membrane</location>
        <topology evidence="1">Multi-pass membrane protein</topology>
    </subcellularLocation>
</comment>
<evidence type="ECO:0000313" key="3">
    <source>
        <dbReference type="Proteomes" id="UP001521222"/>
    </source>
</evidence>
<dbReference type="PANTHER" id="PTHR48022">
    <property type="entry name" value="PLASTIDIC GLUCOSE TRANSPORTER 4"/>
    <property type="match status" value="1"/>
</dbReference>
<proteinExistence type="predicted"/>
<accession>A0ABR3QN70</accession>
<dbReference type="PANTHER" id="PTHR48022:SF5">
    <property type="entry name" value="ALPHA-GLUCOSIDES PERMEASE MPH2-RELATED"/>
    <property type="match status" value="1"/>
</dbReference>
<evidence type="ECO:0000313" key="2">
    <source>
        <dbReference type="EMBL" id="KAL1593590.1"/>
    </source>
</evidence>
<dbReference type="InterPro" id="IPR050360">
    <property type="entry name" value="MFS_Sugar_Transporters"/>
</dbReference>
<organism evidence="2 3">
    <name type="scientific">Nothophoma quercina</name>
    <dbReference type="NCBI Taxonomy" id="749835"/>
    <lineage>
        <taxon>Eukaryota</taxon>
        <taxon>Fungi</taxon>
        <taxon>Dikarya</taxon>
        <taxon>Ascomycota</taxon>
        <taxon>Pezizomycotina</taxon>
        <taxon>Dothideomycetes</taxon>
        <taxon>Pleosporomycetidae</taxon>
        <taxon>Pleosporales</taxon>
        <taxon>Pleosporineae</taxon>
        <taxon>Didymellaceae</taxon>
        <taxon>Nothophoma</taxon>
    </lineage>
</organism>
<dbReference type="InterPro" id="IPR036259">
    <property type="entry name" value="MFS_trans_sf"/>
</dbReference>
<evidence type="ECO:0000256" key="1">
    <source>
        <dbReference type="ARBA" id="ARBA00004141"/>
    </source>
</evidence>
<dbReference type="EMBL" id="JAKIXB020000040">
    <property type="protein sequence ID" value="KAL1593590.1"/>
    <property type="molecule type" value="Genomic_DNA"/>
</dbReference>
<sequence>MTSLLGIANWCDFQVAYRLVTEAPSTRLRIKTVVIARIAYNVVAIGDDVLNPPILNPLAWDTCGRGAFMCTEMFIWSYFRLPETKDLSMAEIDKQFEEGTSVRKYYKT</sequence>
<protein>
    <submittedName>
        <fullName evidence="2">Uncharacterized protein</fullName>
    </submittedName>
</protein>
<dbReference type="Proteomes" id="UP001521222">
    <property type="component" value="Unassembled WGS sequence"/>
</dbReference>
<reference evidence="2 3" key="1">
    <citation type="submission" date="2024-02" db="EMBL/GenBank/DDBJ databases">
        <title>De novo assembly and annotation of 12 fungi associated with fruit tree decline syndrome in Ontario, Canada.</title>
        <authorList>
            <person name="Sulman M."/>
            <person name="Ellouze W."/>
            <person name="Ilyukhin E."/>
        </authorList>
    </citation>
    <scope>NUCLEOTIDE SEQUENCE [LARGE SCALE GENOMIC DNA]</scope>
    <source>
        <strain evidence="2 3">M97-236</strain>
    </source>
</reference>
<name>A0ABR3QN70_9PLEO</name>
<gene>
    <name evidence="2" type="ORF">SLS59_009287</name>
</gene>
<comment type="caution">
    <text evidence="2">The sequence shown here is derived from an EMBL/GenBank/DDBJ whole genome shotgun (WGS) entry which is preliminary data.</text>
</comment>
<keyword evidence="3" id="KW-1185">Reference proteome</keyword>
<dbReference type="Gene3D" id="1.20.1250.20">
    <property type="entry name" value="MFS general substrate transporter like domains"/>
    <property type="match status" value="1"/>
</dbReference>